<feature type="transmembrane region" description="Helical" evidence="1">
    <location>
        <begin position="6"/>
        <end position="28"/>
    </location>
</feature>
<sequence length="212" mass="22014">MLIRKMVAFVVVLSMVAALGGCATNGYYDPARSAGAGALGGAATGAAIGSIIGAATGSPATGAWAGAASGAVAGLVGGYLYAEHQNRQRASYAQAQQQYNYSPSQGYVVNISEATVSPATLRAGQQAHLFMTYTILAPQNTPTTVTLYREVRKDGQLVGQPYQTTVNNYPGTYTDQVGYVVPGNALPGTYTVTNRVISSYGTAERVSYFTVM</sequence>
<reference evidence="2" key="1">
    <citation type="journal article" date="2020" name="mSystems">
        <title>Genome- and Community-Level Interaction Insights into Carbon Utilization and Element Cycling Functions of Hydrothermarchaeota in Hydrothermal Sediment.</title>
        <authorList>
            <person name="Zhou Z."/>
            <person name="Liu Y."/>
            <person name="Xu W."/>
            <person name="Pan J."/>
            <person name="Luo Z.H."/>
            <person name="Li M."/>
        </authorList>
    </citation>
    <scope>NUCLEOTIDE SEQUENCE [LARGE SCALE GENOMIC DNA]</scope>
    <source>
        <strain evidence="2">SpSt-776</strain>
    </source>
</reference>
<keyword evidence="1" id="KW-0472">Membrane</keyword>
<evidence type="ECO:0000256" key="1">
    <source>
        <dbReference type="SAM" id="Phobius"/>
    </source>
</evidence>
<organism evidence="2">
    <name type="scientific">Desulfobacca acetoxidans</name>
    <dbReference type="NCBI Taxonomy" id="60893"/>
    <lineage>
        <taxon>Bacteria</taxon>
        <taxon>Pseudomonadati</taxon>
        <taxon>Thermodesulfobacteriota</taxon>
        <taxon>Desulfobaccia</taxon>
        <taxon>Desulfobaccales</taxon>
        <taxon>Desulfobaccaceae</taxon>
        <taxon>Desulfobacca</taxon>
    </lineage>
</organism>
<proteinExistence type="predicted"/>
<feature type="transmembrane region" description="Helical" evidence="1">
    <location>
        <begin position="62"/>
        <end position="82"/>
    </location>
</feature>
<comment type="caution">
    <text evidence="2">The sequence shown here is derived from an EMBL/GenBank/DDBJ whole genome shotgun (WGS) entry which is preliminary data.</text>
</comment>
<keyword evidence="1" id="KW-0812">Transmembrane</keyword>
<keyword evidence="1" id="KW-1133">Transmembrane helix</keyword>
<protein>
    <recommendedName>
        <fullName evidence="3">Glycine zipper domain-containing protein</fullName>
    </recommendedName>
</protein>
<dbReference type="PROSITE" id="PS51257">
    <property type="entry name" value="PROKAR_LIPOPROTEIN"/>
    <property type="match status" value="1"/>
</dbReference>
<dbReference type="EMBL" id="DTHB01000053">
    <property type="protein sequence ID" value="HGB15472.1"/>
    <property type="molecule type" value="Genomic_DNA"/>
</dbReference>
<evidence type="ECO:0000313" key="2">
    <source>
        <dbReference type="EMBL" id="HGB15472.1"/>
    </source>
</evidence>
<name>A0A7C3WNM5_9BACT</name>
<accession>A0A7C3WNM5</accession>
<dbReference type="AlphaFoldDB" id="A0A7C3WNM5"/>
<feature type="transmembrane region" description="Helical" evidence="1">
    <location>
        <begin position="35"/>
        <end position="56"/>
    </location>
</feature>
<gene>
    <name evidence="2" type="ORF">ENV62_09600</name>
</gene>
<evidence type="ECO:0008006" key="3">
    <source>
        <dbReference type="Google" id="ProtNLM"/>
    </source>
</evidence>